<protein>
    <submittedName>
        <fullName evidence="1">Uncharacterized protein</fullName>
    </submittedName>
</protein>
<reference evidence="1" key="2">
    <citation type="journal article" date="2015" name="Data Brief">
        <title>Shoot transcriptome of the giant reed, Arundo donax.</title>
        <authorList>
            <person name="Barrero R.A."/>
            <person name="Guerrero F.D."/>
            <person name="Moolhuijzen P."/>
            <person name="Goolsby J.A."/>
            <person name="Tidwell J."/>
            <person name="Bellgard S.E."/>
            <person name="Bellgard M.I."/>
        </authorList>
    </citation>
    <scope>NUCLEOTIDE SEQUENCE</scope>
    <source>
        <tissue evidence="1">Shoot tissue taken approximately 20 cm above the soil surface</tissue>
    </source>
</reference>
<dbReference type="EMBL" id="GBRH01188453">
    <property type="protein sequence ID" value="JAE09443.1"/>
    <property type="molecule type" value="Transcribed_RNA"/>
</dbReference>
<name>A0A0A9FMA1_ARUDO</name>
<accession>A0A0A9FMA1</accession>
<proteinExistence type="predicted"/>
<dbReference type="AlphaFoldDB" id="A0A0A9FMA1"/>
<organism evidence="1">
    <name type="scientific">Arundo donax</name>
    <name type="common">Giant reed</name>
    <name type="synonym">Donax arundinaceus</name>
    <dbReference type="NCBI Taxonomy" id="35708"/>
    <lineage>
        <taxon>Eukaryota</taxon>
        <taxon>Viridiplantae</taxon>
        <taxon>Streptophyta</taxon>
        <taxon>Embryophyta</taxon>
        <taxon>Tracheophyta</taxon>
        <taxon>Spermatophyta</taxon>
        <taxon>Magnoliopsida</taxon>
        <taxon>Liliopsida</taxon>
        <taxon>Poales</taxon>
        <taxon>Poaceae</taxon>
        <taxon>PACMAD clade</taxon>
        <taxon>Arundinoideae</taxon>
        <taxon>Arundineae</taxon>
        <taxon>Arundo</taxon>
    </lineage>
</organism>
<evidence type="ECO:0000313" key="1">
    <source>
        <dbReference type="EMBL" id="JAE09443.1"/>
    </source>
</evidence>
<sequence>MYWAVIEKETRLLSRMIMETLMHIFYAVHLEIETLLDYLGNLQPSGILDNLFPSEIHISMFPLQFTTPNI</sequence>
<reference evidence="1" key="1">
    <citation type="submission" date="2014-09" db="EMBL/GenBank/DDBJ databases">
        <authorList>
            <person name="Magalhaes I.L.F."/>
            <person name="Oliveira U."/>
            <person name="Santos F.R."/>
            <person name="Vidigal T.H.D.A."/>
            <person name="Brescovit A.D."/>
            <person name="Santos A.J."/>
        </authorList>
    </citation>
    <scope>NUCLEOTIDE SEQUENCE</scope>
    <source>
        <tissue evidence="1">Shoot tissue taken approximately 20 cm above the soil surface</tissue>
    </source>
</reference>